<dbReference type="GO" id="GO:0005507">
    <property type="term" value="F:copper ion binding"/>
    <property type="evidence" value="ECO:0007669"/>
    <property type="project" value="InterPro"/>
</dbReference>
<name>A0A1H9EP69_9EURY</name>
<accession>A0A1H9EP69</accession>
<protein>
    <submittedName>
        <fullName evidence="5">Plastocyanin</fullName>
    </submittedName>
</protein>
<evidence type="ECO:0000256" key="2">
    <source>
        <dbReference type="ARBA" id="ARBA00023008"/>
    </source>
</evidence>
<dbReference type="SUPFAM" id="SSF49503">
    <property type="entry name" value="Cupredoxins"/>
    <property type="match status" value="1"/>
</dbReference>
<dbReference type="Proteomes" id="UP000199114">
    <property type="component" value="Unassembled WGS sequence"/>
</dbReference>
<evidence type="ECO:0000313" key="5">
    <source>
        <dbReference type="EMBL" id="SEQ26788.1"/>
    </source>
</evidence>
<reference evidence="6" key="1">
    <citation type="submission" date="2016-10" db="EMBL/GenBank/DDBJ databases">
        <authorList>
            <person name="Varghese N."/>
            <person name="Submissions S."/>
        </authorList>
    </citation>
    <scope>NUCLEOTIDE SEQUENCE [LARGE SCALE GENOMIC DNA]</scope>
    <source>
        <strain evidence="6">DSM 25055</strain>
    </source>
</reference>
<proteinExistence type="predicted"/>
<dbReference type="EMBL" id="FOFD01000002">
    <property type="protein sequence ID" value="SEQ26788.1"/>
    <property type="molecule type" value="Genomic_DNA"/>
</dbReference>
<dbReference type="InterPro" id="IPR008972">
    <property type="entry name" value="Cupredoxin"/>
</dbReference>
<dbReference type="Gene3D" id="2.60.40.420">
    <property type="entry name" value="Cupredoxins - blue copper proteins"/>
    <property type="match status" value="1"/>
</dbReference>
<evidence type="ECO:0000256" key="1">
    <source>
        <dbReference type="ARBA" id="ARBA00022723"/>
    </source>
</evidence>
<evidence type="ECO:0000313" key="6">
    <source>
        <dbReference type="Proteomes" id="UP000199114"/>
    </source>
</evidence>
<dbReference type="Pfam" id="PF00127">
    <property type="entry name" value="Copper-bind"/>
    <property type="match status" value="1"/>
</dbReference>
<dbReference type="STRING" id="1186196.SAMN04489841_1332"/>
<organism evidence="5 6">
    <name type="scientific">Natrinema salaciae</name>
    <dbReference type="NCBI Taxonomy" id="1186196"/>
    <lineage>
        <taxon>Archaea</taxon>
        <taxon>Methanobacteriati</taxon>
        <taxon>Methanobacteriota</taxon>
        <taxon>Stenosarchaea group</taxon>
        <taxon>Halobacteria</taxon>
        <taxon>Halobacteriales</taxon>
        <taxon>Natrialbaceae</taxon>
        <taxon>Natrinema</taxon>
    </lineage>
</organism>
<keyword evidence="2" id="KW-0186">Copper</keyword>
<feature type="domain" description="Blue (type 1) copper" evidence="4">
    <location>
        <begin position="78"/>
        <end position="168"/>
    </location>
</feature>
<keyword evidence="6" id="KW-1185">Reference proteome</keyword>
<feature type="compositionally biased region" description="Acidic residues" evidence="3">
    <location>
        <begin position="49"/>
        <end position="58"/>
    </location>
</feature>
<dbReference type="InterPro" id="IPR000923">
    <property type="entry name" value="BlueCu_1"/>
</dbReference>
<sequence>MASESSPDPVTTKIMTPISRRAALRSSACAIGLALAGCLDDIPGRSSDGEETPPEDAGELGTPAEGITVTANSRPYPEFEPQIVHIVPGGTVEWLVETGRHDVTAYHADGHGPHRSPEGTEPWGSDRLTGVGSAYEHTFDSEGVYDYVDTQQVCTSHEVAGNVGRVVVGWPDPDSEPAMTEPQSELPSQVAKAITLFNEESRPVLEAGP</sequence>
<keyword evidence="1" id="KW-0479">Metal-binding</keyword>
<gene>
    <name evidence="5" type="ORF">SAMN04489841_1332</name>
</gene>
<evidence type="ECO:0000259" key="4">
    <source>
        <dbReference type="Pfam" id="PF00127"/>
    </source>
</evidence>
<evidence type="ECO:0000256" key="3">
    <source>
        <dbReference type="SAM" id="MobiDB-lite"/>
    </source>
</evidence>
<dbReference type="AlphaFoldDB" id="A0A1H9EP69"/>
<feature type="region of interest" description="Disordered" evidence="3">
    <location>
        <begin position="40"/>
        <end position="63"/>
    </location>
</feature>
<dbReference type="GO" id="GO:0009055">
    <property type="term" value="F:electron transfer activity"/>
    <property type="evidence" value="ECO:0007669"/>
    <property type="project" value="InterPro"/>
</dbReference>